<dbReference type="SUPFAM" id="SSF52777">
    <property type="entry name" value="CoA-dependent acyltransferases"/>
    <property type="match status" value="1"/>
</dbReference>
<dbReference type="CDD" id="cd06849">
    <property type="entry name" value="lipoyl_domain"/>
    <property type="match status" value="2"/>
</dbReference>
<evidence type="ECO:0000256" key="5">
    <source>
        <dbReference type="ARBA" id="ARBA00023315"/>
    </source>
</evidence>
<dbReference type="Pfam" id="PF00198">
    <property type="entry name" value="2-oxoacid_dh"/>
    <property type="match status" value="1"/>
</dbReference>
<dbReference type="GO" id="GO:0004742">
    <property type="term" value="F:dihydrolipoyllysine-residue acetyltransferase activity"/>
    <property type="evidence" value="ECO:0007669"/>
    <property type="project" value="UniProtKB-UniRule"/>
</dbReference>
<feature type="domain" description="Lipoyl-binding" evidence="10">
    <location>
        <begin position="138"/>
        <end position="213"/>
    </location>
</feature>
<dbReference type="InterPro" id="IPR000089">
    <property type="entry name" value="Biotin_lipoyl"/>
</dbReference>
<sequence>MAELIRMPKMSDTMTEGVIAEWHKKVGDKVKSGDVLAEVETDKATMDLESYEEGTLLYIGVEKGASVPVDGILAIIGADGEDYKALLNGSSGGSQEAASPAPKPEPAPVPANSASGETATKLPDQKAVSAAPAENVNASIIRMPKMSDTMTEGTIVAWHKKEGDTVKSGDVLAEVETDKATMDLEAYEEGTLLYVGVKEGASVAVDDIIAVVGEKGANFKVLLDGGGMSGGGIPADQTDGGGVAIGGGRSAEQNPQASQPANADTDLSYGGGAGDTSESNGRVKASPLAKAIAAEKGINLAQVKGSGPEGRIVKSDIESFVPGTAPATKPATSQPTAQPAQAPATSAPTAAPNVPTPAATSVGGEYEDVPVSQMRKTIARRLSESLFTAPHFYLTMEINMDKAMDLRGVVNGLSPVKVSFNDFVIKAAALALKQHPNVNSSWLGDKIRKYKYVNIGVAVAVDEGLLVPVVRNADQKTLSTISGEVKDLAGKAKDKKLQPKDWEGSTFSISNLGMFGIDEFTAIINPPDSCILAIGTIKQSVKFEGDVAKPTNVMKVTLSCDHRVVDGATGAAFLQTVKQLLEDPMRMLV</sequence>
<evidence type="ECO:0000256" key="1">
    <source>
        <dbReference type="ARBA" id="ARBA00007317"/>
    </source>
</evidence>
<dbReference type="Gene3D" id="2.40.50.100">
    <property type="match status" value="2"/>
</dbReference>
<dbReference type="PANTHER" id="PTHR23151">
    <property type="entry name" value="DIHYDROLIPOAMIDE ACETYL/SUCCINYL-TRANSFERASE-RELATED"/>
    <property type="match status" value="1"/>
</dbReference>
<evidence type="ECO:0000256" key="7">
    <source>
        <dbReference type="ARBA" id="ARBA00048370"/>
    </source>
</evidence>
<comment type="function">
    <text evidence="6">The pyruvate dehydrogenase complex catalyzes the overall conversion of pyruvate to acetyl-CoA and CO(2). It contains multiple copies of three enzymatic components: pyruvate dehydrogenase (E1), dihydrolipoamide acetyltransferase (E2) and lipoamide dehydrogenase (E3).</text>
</comment>
<dbReference type="EC" id="2.3.1.12" evidence="8"/>
<dbReference type="InterPro" id="IPR003016">
    <property type="entry name" value="2-oxoA_DH_lipoyl-BS"/>
</dbReference>
<comment type="caution">
    <text evidence="12">The sequence shown here is derived from an EMBL/GenBank/DDBJ whole genome shotgun (WGS) entry which is preliminary data.</text>
</comment>
<dbReference type="FunFam" id="2.40.50.100:FF:000010">
    <property type="entry name" value="Acetyltransferase component of pyruvate dehydrogenase complex"/>
    <property type="match status" value="1"/>
</dbReference>
<evidence type="ECO:0000256" key="9">
    <source>
        <dbReference type="SAM" id="MobiDB-lite"/>
    </source>
</evidence>
<dbReference type="InterPro" id="IPR001078">
    <property type="entry name" value="2-oxoacid_DH_actylTfrase"/>
</dbReference>
<dbReference type="RefSeq" id="WP_190888267.1">
    <property type="nucleotide sequence ID" value="NZ_JACWZY010000014.1"/>
</dbReference>
<comment type="subunit">
    <text evidence="2">Forms a 24-polypeptide structural core with octahedral symmetry.</text>
</comment>
<dbReference type="InterPro" id="IPR006257">
    <property type="entry name" value="LAT1"/>
</dbReference>
<feature type="region of interest" description="Disordered" evidence="9">
    <location>
        <begin position="321"/>
        <end position="365"/>
    </location>
</feature>
<dbReference type="PANTHER" id="PTHR23151:SF90">
    <property type="entry name" value="DIHYDROLIPOYLLYSINE-RESIDUE ACETYLTRANSFERASE COMPONENT OF PYRUVATE DEHYDROGENASE COMPLEX, MITOCHONDRIAL-RELATED"/>
    <property type="match status" value="1"/>
</dbReference>
<dbReference type="PROSITE" id="PS00189">
    <property type="entry name" value="LIPOYL"/>
    <property type="match status" value="2"/>
</dbReference>
<keyword evidence="4 8" id="KW-0450">Lipoyl</keyword>
<dbReference type="InterPro" id="IPR004167">
    <property type="entry name" value="PSBD"/>
</dbReference>
<dbReference type="PROSITE" id="PS50968">
    <property type="entry name" value="BIOTINYL_LIPOYL"/>
    <property type="match status" value="2"/>
</dbReference>
<gene>
    <name evidence="12" type="ORF">IC229_17385</name>
</gene>
<feature type="compositionally biased region" description="Polar residues" evidence="9">
    <location>
        <begin position="251"/>
        <end position="262"/>
    </location>
</feature>
<evidence type="ECO:0000256" key="3">
    <source>
        <dbReference type="ARBA" id="ARBA00022679"/>
    </source>
</evidence>
<feature type="domain" description="Lipoyl-binding" evidence="10">
    <location>
        <begin position="2"/>
        <end position="77"/>
    </location>
</feature>
<dbReference type="Pfam" id="PF00364">
    <property type="entry name" value="Biotin_lipoyl"/>
    <property type="match status" value="2"/>
</dbReference>
<dbReference type="FunFam" id="3.30.559.10:FF:000003">
    <property type="entry name" value="Acetyltransferase component of pyruvate dehydrogenase complex"/>
    <property type="match status" value="1"/>
</dbReference>
<comment type="cofactor">
    <cofactor evidence="8">
        <name>(R)-lipoate</name>
        <dbReference type="ChEBI" id="CHEBI:83088"/>
    </cofactor>
    <text evidence="8">Binds 2 lipoyl cofactors covalently.</text>
</comment>
<reference evidence="12" key="1">
    <citation type="submission" date="2020-09" db="EMBL/GenBank/DDBJ databases">
        <authorList>
            <person name="Kim M.K."/>
        </authorList>
    </citation>
    <scope>NUCLEOTIDE SEQUENCE</scope>
    <source>
        <strain evidence="12">BT702</strain>
    </source>
</reference>
<dbReference type="GO" id="GO:0045254">
    <property type="term" value="C:pyruvate dehydrogenase complex"/>
    <property type="evidence" value="ECO:0007669"/>
    <property type="project" value="UniProtKB-UniRule"/>
</dbReference>
<evidence type="ECO:0000259" key="11">
    <source>
        <dbReference type="PROSITE" id="PS51826"/>
    </source>
</evidence>
<dbReference type="Gene3D" id="4.10.320.10">
    <property type="entry name" value="E3-binding domain"/>
    <property type="match status" value="1"/>
</dbReference>
<dbReference type="InterPro" id="IPR023213">
    <property type="entry name" value="CAT-like_dom_sf"/>
</dbReference>
<evidence type="ECO:0000313" key="13">
    <source>
        <dbReference type="Proteomes" id="UP000598820"/>
    </source>
</evidence>
<evidence type="ECO:0000256" key="8">
    <source>
        <dbReference type="RuleBase" id="RU361137"/>
    </source>
</evidence>
<accession>A0A926Y3Y6</accession>
<evidence type="ECO:0000256" key="6">
    <source>
        <dbReference type="ARBA" id="ARBA00025211"/>
    </source>
</evidence>
<dbReference type="PROSITE" id="PS51826">
    <property type="entry name" value="PSBD"/>
    <property type="match status" value="1"/>
</dbReference>
<evidence type="ECO:0000259" key="10">
    <source>
        <dbReference type="PROSITE" id="PS50968"/>
    </source>
</evidence>
<keyword evidence="3 8" id="KW-0808">Transferase</keyword>
<dbReference type="Gene3D" id="3.30.559.10">
    <property type="entry name" value="Chloramphenicol acetyltransferase-like domain"/>
    <property type="match status" value="1"/>
</dbReference>
<dbReference type="Proteomes" id="UP000598820">
    <property type="component" value="Unassembled WGS sequence"/>
</dbReference>
<dbReference type="SUPFAM" id="SSF51230">
    <property type="entry name" value="Single hybrid motif"/>
    <property type="match status" value="2"/>
</dbReference>
<feature type="compositionally biased region" description="Gly residues" evidence="9">
    <location>
        <begin position="240"/>
        <end position="249"/>
    </location>
</feature>
<dbReference type="InterPro" id="IPR036625">
    <property type="entry name" value="E3-bd_dom_sf"/>
</dbReference>
<dbReference type="NCBIfam" id="TIGR01349">
    <property type="entry name" value="PDHac_trf_mito"/>
    <property type="match status" value="1"/>
</dbReference>
<dbReference type="SUPFAM" id="SSF47005">
    <property type="entry name" value="Peripheral subunit-binding domain of 2-oxo acid dehydrogenase complex"/>
    <property type="match status" value="1"/>
</dbReference>
<organism evidence="12 13">
    <name type="scientific">Spirosoma profusum</name>
    <dbReference type="NCBI Taxonomy" id="2771354"/>
    <lineage>
        <taxon>Bacteria</taxon>
        <taxon>Pseudomonadati</taxon>
        <taxon>Bacteroidota</taxon>
        <taxon>Cytophagia</taxon>
        <taxon>Cytophagales</taxon>
        <taxon>Cytophagaceae</taxon>
        <taxon>Spirosoma</taxon>
    </lineage>
</organism>
<dbReference type="InterPro" id="IPR011053">
    <property type="entry name" value="Single_hybrid_motif"/>
</dbReference>
<feature type="region of interest" description="Disordered" evidence="9">
    <location>
        <begin position="87"/>
        <end position="133"/>
    </location>
</feature>
<dbReference type="Pfam" id="PF02817">
    <property type="entry name" value="E3_binding"/>
    <property type="match status" value="1"/>
</dbReference>
<dbReference type="AlphaFoldDB" id="A0A926Y3Y6"/>
<feature type="domain" description="Peripheral subunit-binding (PSBD)" evidence="11">
    <location>
        <begin position="284"/>
        <end position="321"/>
    </location>
</feature>
<keyword evidence="5 8" id="KW-0012">Acyltransferase</keyword>
<comment type="similarity">
    <text evidence="1 8">Belongs to the 2-oxoacid dehydrogenase family.</text>
</comment>
<feature type="compositionally biased region" description="Low complexity" evidence="9">
    <location>
        <begin position="324"/>
        <end position="361"/>
    </location>
</feature>
<name>A0A926Y3Y6_9BACT</name>
<comment type="catalytic activity">
    <reaction evidence="7 8">
        <text>N(6)-[(R)-dihydrolipoyl]-L-lysyl-[protein] + acetyl-CoA = N(6)-[(R)-S(8)-acetyldihydrolipoyl]-L-lysyl-[protein] + CoA</text>
        <dbReference type="Rhea" id="RHEA:17017"/>
        <dbReference type="Rhea" id="RHEA-COMP:10475"/>
        <dbReference type="Rhea" id="RHEA-COMP:10478"/>
        <dbReference type="ChEBI" id="CHEBI:57287"/>
        <dbReference type="ChEBI" id="CHEBI:57288"/>
        <dbReference type="ChEBI" id="CHEBI:83100"/>
        <dbReference type="ChEBI" id="CHEBI:83111"/>
        <dbReference type="EC" id="2.3.1.12"/>
    </reaction>
</comment>
<evidence type="ECO:0000313" key="12">
    <source>
        <dbReference type="EMBL" id="MBD2702425.1"/>
    </source>
</evidence>
<feature type="region of interest" description="Disordered" evidence="9">
    <location>
        <begin position="240"/>
        <end position="284"/>
    </location>
</feature>
<dbReference type="EMBL" id="JACWZY010000014">
    <property type="protein sequence ID" value="MBD2702425.1"/>
    <property type="molecule type" value="Genomic_DNA"/>
</dbReference>
<dbReference type="InterPro" id="IPR045257">
    <property type="entry name" value="E2/Pdx1"/>
</dbReference>
<evidence type="ECO:0000256" key="2">
    <source>
        <dbReference type="ARBA" id="ARBA00011484"/>
    </source>
</evidence>
<evidence type="ECO:0000256" key="4">
    <source>
        <dbReference type="ARBA" id="ARBA00022823"/>
    </source>
</evidence>
<keyword evidence="12" id="KW-0670">Pyruvate</keyword>
<protein>
    <recommendedName>
        <fullName evidence="8">Acetyltransferase component of pyruvate dehydrogenase complex</fullName>
        <ecNumber evidence="8">2.3.1.12</ecNumber>
    </recommendedName>
</protein>
<dbReference type="GO" id="GO:0006086">
    <property type="term" value="P:pyruvate decarboxylation to acetyl-CoA"/>
    <property type="evidence" value="ECO:0007669"/>
    <property type="project" value="InterPro"/>
</dbReference>
<proteinExistence type="inferred from homology"/>
<keyword evidence="13" id="KW-1185">Reference proteome</keyword>